<dbReference type="AlphaFoldDB" id="A0AAN7BNZ8"/>
<name>A0AAN7BNZ8_9PEZI</name>
<keyword evidence="3" id="KW-1185">Reference proteome</keyword>
<feature type="compositionally biased region" description="Low complexity" evidence="1">
    <location>
        <begin position="603"/>
        <end position="616"/>
    </location>
</feature>
<organism evidence="2 3">
    <name type="scientific">Podospora fimiseda</name>
    <dbReference type="NCBI Taxonomy" id="252190"/>
    <lineage>
        <taxon>Eukaryota</taxon>
        <taxon>Fungi</taxon>
        <taxon>Dikarya</taxon>
        <taxon>Ascomycota</taxon>
        <taxon>Pezizomycotina</taxon>
        <taxon>Sordariomycetes</taxon>
        <taxon>Sordariomycetidae</taxon>
        <taxon>Sordariales</taxon>
        <taxon>Podosporaceae</taxon>
        <taxon>Podospora</taxon>
    </lineage>
</organism>
<feature type="region of interest" description="Disordered" evidence="1">
    <location>
        <begin position="179"/>
        <end position="200"/>
    </location>
</feature>
<gene>
    <name evidence="2" type="ORF">QBC38DRAFT_456230</name>
</gene>
<feature type="compositionally biased region" description="Polar residues" evidence="1">
    <location>
        <begin position="57"/>
        <end position="68"/>
    </location>
</feature>
<feature type="region of interest" description="Disordered" evidence="1">
    <location>
        <begin position="286"/>
        <end position="388"/>
    </location>
</feature>
<feature type="compositionally biased region" description="Low complexity" evidence="1">
    <location>
        <begin position="304"/>
        <end position="320"/>
    </location>
</feature>
<feature type="region of interest" description="Disordered" evidence="1">
    <location>
        <begin position="591"/>
        <end position="616"/>
    </location>
</feature>
<evidence type="ECO:0000313" key="3">
    <source>
        <dbReference type="Proteomes" id="UP001301958"/>
    </source>
</evidence>
<accession>A0AAN7BNZ8</accession>
<feature type="compositionally biased region" description="Low complexity" evidence="1">
    <location>
        <begin position="350"/>
        <end position="381"/>
    </location>
</feature>
<feature type="region of interest" description="Disordered" evidence="1">
    <location>
        <begin position="450"/>
        <end position="470"/>
    </location>
</feature>
<dbReference type="Proteomes" id="UP001301958">
    <property type="component" value="Unassembled WGS sequence"/>
</dbReference>
<evidence type="ECO:0000256" key="1">
    <source>
        <dbReference type="SAM" id="MobiDB-lite"/>
    </source>
</evidence>
<feature type="region of interest" description="Disordered" evidence="1">
    <location>
        <begin position="93"/>
        <end position="129"/>
    </location>
</feature>
<protein>
    <submittedName>
        <fullName evidence="2">Uncharacterized protein</fullName>
    </submittedName>
</protein>
<comment type="caution">
    <text evidence="2">The sequence shown here is derived from an EMBL/GenBank/DDBJ whole genome shotgun (WGS) entry which is preliminary data.</text>
</comment>
<proteinExistence type="predicted"/>
<reference evidence="2" key="2">
    <citation type="submission" date="2023-05" db="EMBL/GenBank/DDBJ databases">
        <authorList>
            <consortium name="Lawrence Berkeley National Laboratory"/>
            <person name="Steindorff A."/>
            <person name="Hensen N."/>
            <person name="Bonometti L."/>
            <person name="Westerberg I."/>
            <person name="Brannstrom I.O."/>
            <person name="Guillou S."/>
            <person name="Cros-Aarteil S."/>
            <person name="Calhoun S."/>
            <person name="Haridas S."/>
            <person name="Kuo A."/>
            <person name="Mondo S."/>
            <person name="Pangilinan J."/>
            <person name="Riley R."/>
            <person name="Labutti K."/>
            <person name="Andreopoulos B."/>
            <person name="Lipzen A."/>
            <person name="Chen C."/>
            <person name="Yanf M."/>
            <person name="Daum C."/>
            <person name="Ng V."/>
            <person name="Clum A."/>
            <person name="Ohm R."/>
            <person name="Martin F."/>
            <person name="Silar P."/>
            <person name="Natvig D."/>
            <person name="Lalanne C."/>
            <person name="Gautier V."/>
            <person name="Ament-Velasquez S.L."/>
            <person name="Kruys A."/>
            <person name="Hutchinson M.I."/>
            <person name="Powell A.J."/>
            <person name="Barry K."/>
            <person name="Miller A.N."/>
            <person name="Grigoriev I.V."/>
            <person name="Debuchy R."/>
            <person name="Gladieux P."/>
            <person name="Thoren M.H."/>
            <person name="Johannesson H."/>
        </authorList>
    </citation>
    <scope>NUCLEOTIDE SEQUENCE</scope>
    <source>
        <strain evidence="2">CBS 990.96</strain>
    </source>
</reference>
<reference evidence="2" key="1">
    <citation type="journal article" date="2023" name="Mol. Phylogenet. Evol.">
        <title>Genome-scale phylogeny and comparative genomics of the fungal order Sordariales.</title>
        <authorList>
            <person name="Hensen N."/>
            <person name="Bonometti L."/>
            <person name="Westerberg I."/>
            <person name="Brannstrom I.O."/>
            <person name="Guillou S."/>
            <person name="Cros-Aarteil S."/>
            <person name="Calhoun S."/>
            <person name="Haridas S."/>
            <person name="Kuo A."/>
            <person name="Mondo S."/>
            <person name="Pangilinan J."/>
            <person name="Riley R."/>
            <person name="LaButti K."/>
            <person name="Andreopoulos B."/>
            <person name="Lipzen A."/>
            <person name="Chen C."/>
            <person name="Yan M."/>
            <person name="Daum C."/>
            <person name="Ng V."/>
            <person name="Clum A."/>
            <person name="Steindorff A."/>
            <person name="Ohm R.A."/>
            <person name="Martin F."/>
            <person name="Silar P."/>
            <person name="Natvig D.O."/>
            <person name="Lalanne C."/>
            <person name="Gautier V."/>
            <person name="Ament-Velasquez S.L."/>
            <person name="Kruys A."/>
            <person name="Hutchinson M.I."/>
            <person name="Powell A.J."/>
            <person name="Barry K."/>
            <person name="Miller A.N."/>
            <person name="Grigoriev I.V."/>
            <person name="Debuchy R."/>
            <person name="Gladieux P."/>
            <person name="Hiltunen Thoren M."/>
            <person name="Johannesson H."/>
        </authorList>
    </citation>
    <scope>NUCLEOTIDE SEQUENCE</scope>
    <source>
        <strain evidence="2">CBS 990.96</strain>
    </source>
</reference>
<feature type="region of interest" description="Disordered" evidence="1">
    <location>
        <begin position="236"/>
        <end position="257"/>
    </location>
</feature>
<feature type="region of interest" description="Disordered" evidence="1">
    <location>
        <begin position="1"/>
        <end position="75"/>
    </location>
</feature>
<evidence type="ECO:0000313" key="2">
    <source>
        <dbReference type="EMBL" id="KAK4226463.1"/>
    </source>
</evidence>
<sequence>MSWPRDGEFSTQSFAQRVQQQREQEEHQQMMMRHSVDVESSAKEEEEESRPPPSRSGLTGQSRFQEGSMNDRVSAVPPAVFLSGEEEIAEYEKQFYYPQSLPQQQQQPQKEEEKKETAATAAAGGGGGGGLFGLAPLWDGVKEKLSLRSSRSSGSITSITSMMMLGRTTLVDKDATVAPPTPIEPPVTAAAVPQPSSTTGYPTREEVLESYKNLQASGFFSAHAIKGTRHPLRTAASAPMTTGSYPPPSPSTGASGMSFADRLAAEQHHHMLRSPISISAIAEVDSPDHRRRSQSHPPPPPAFPNSANNDNSSPCSSPSRGLKRPSNEIAAEQETATRKLVKKLRRTDSRASTTTTKTATRPAAISIPSPINNNNNSFLPAPSRPSMSSSIRLVEPSLYGSPPASPTRPSLRSKMSFAKLTKVMPSSISNSSAKEKKRAKSVFGFGLVGFGRKNKQPKEESSRPTSSAAVDMDVVMSDAPGPAAPASMFHGRTRHNRAGSTASNFSAFSLPAFLSGGGGSGQRPTTPLTQIDYHYPQRMRPISRHQELKTNGNGNGNGNGIIMGNGMPVLPPPRTSSIVYGRPVVIDIDEERRNRRVGGGSGSNRDSGLGSVRSVSGNQGMMMGVVMGVGGGGGVVNGGNGRGSGEGQENIPVW</sequence>
<dbReference type="EMBL" id="MU865347">
    <property type="protein sequence ID" value="KAK4226463.1"/>
    <property type="molecule type" value="Genomic_DNA"/>
</dbReference>
<feature type="compositionally biased region" description="Basic and acidic residues" evidence="1">
    <location>
        <begin position="20"/>
        <end position="43"/>
    </location>
</feature>